<dbReference type="InterPro" id="IPR042081">
    <property type="entry name" value="RNA_2'-PTrans_C"/>
</dbReference>
<reference evidence="7" key="1">
    <citation type="submission" date="2020-07" db="EMBL/GenBank/DDBJ databases">
        <authorList>
            <person name="Ferguson B K."/>
        </authorList>
    </citation>
    <scope>NUCLEOTIDE SEQUENCE</scope>
    <source>
        <strain evidence="7">L06</strain>
    </source>
</reference>
<keyword evidence="5" id="KW-0520">NAD</keyword>
<dbReference type="Gene3D" id="1.10.10.970">
    <property type="entry name" value="RNA 2'-phosphotransferase, Tpt1/KptA family, N-terminal domain"/>
    <property type="match status" value="1"/>
</dbReference>
<accession>A0A6V7M7R2</accession>
<evidence type="ECO:0000256" key="2">
    <source>
        <dbReference type="ARBA" id="ARBA00009836"/>
    </source>
</evidence>
<keyword evidence="4" id="KW-0808">Transferase</keyword>
<comment type="catalytic activity">
    <reaction evidence="6">
        <text>2'-phospho-[ligated tRNA] + NAD(+) = mature tRNA + ADP-alpha-D-ribose 1'',2''-cyclic phosphate + nicotinamide</text>
        <dbReference type="Rhea" id="RHEA:23324"/>
        <dbReference type="Rhea" id="RHEA-COMP:11106"/>
        <dbReference type="Rhea" id="RHEA-COMP:11107"/>
        <dbReference type="ChEBI" id="CHEBI:17154"/>
        <dbReference type="ChEBI" id="CHEBI:57540"/>
        <dbReference type="ChEBI" id="CHEBI:76596"/>
        <dbReference type="ChEBI" id="CHEBI:82883"/>
        <dbReference type="ChEBI" id="CHEBI:85027"/>
        <dbReference type="EC" id="2.7.1.160"/>
    </reaction>
</comment>
<dbReference type="PANTHER" id="PTHR12684">
    <property type="entry name" value="PUTATIVE PHOSPHOTRANSFERASE"/>
    <property type="match status" value="1"/>
</dbReference>
<dbReference type="EC" id="2.7.1.160" evidence="3"/>
<evidence type="ECO:0000256" key="3">
    <source>
        <dbReference type="ARBA" id="ARBA00012007"/>
    </source>
</evidence>
<dbReference type="PANTHER" id="PTHR12684:SF2">
    <property type="entry name" value="TRNA 2'-PHOSPHOTRANSFERASE 1"/>
    <property type="match status" value="1"/>
</dbReference>
<evidence type="ECO:0000256" key="5">
    <source>
        <dbReference type="ARBA" id="ARBA00023027"/>
    </source>
</evidence>
<evidence type="ECO:0000256" key="4">
    <source>
        <dbReference type="ARBA" id="ARBA00022679"/>
    </source>
</evidence>
<gene>
    <name evidence="7" type="ORF">BBRV_LOCUS125706</name>
</gene>
<proteinExistence type="inferred from homology"/>
<dbReference type="AlphaFoldDB" id="A0A6V7M7R2"/>
<dbReference type="Pfam" id="PF01885">
    <property type="entry name" value="PTS_2-RNA"/>
    <property type="match status" value="1"/>
</dbReference>
<dbReference type="GO" id="GO:0000215">
    <property type="term" value="F:tRNA 2'-phosphotransferase activity"/>
    <property type="evidence" value="ECO:0007669"/>
    <property type="project" value="UniProtKB-EC"/>
</dbReference>
<evidence type="ECO:0000313" key="7">
    <source>
        <dbReference type="EMBL" id="CAD1584309.1"/>
    </source>
</evidence>
<comment type="function">
    <text evidence="1">Catalyzes the last step of tRNA splicing, the transfer of the splice junction 2'-phosphate from ligated tRNA to NAD to produce ADP-ribose 1''-2'' cyclic phosphate.</text>
</comment>
<dbReference type="InterPro" id="IPR002745">
    <property type="entry name" value="Ptrans_KptA/Tpt1"/>
</dbReference>
<sequence>MLQADLRNDIKISKKLSYLLRHGAVYENLKIDADGYILLSELLHHLPNCSLADIQRIVDNDSKRRYTLKDNTWIKANQGHSIVHVNQLNLTPVVNPNFSIIHGTYFRNWISIKRQGLSRMNRNHIHFSKDLNFGRGLRQNAEVLIYINFSKATGAGILFFEAENGVILSAADETGFINKEYFHKVVTRKNEVLDY</sequence>
<dbReference type="Gene3D" id="3.20.170.30">
    <property type="match status" value="1"/>
</dbReference>
<comment type="similarity">
    <text evidence="2">Belongs to the KptA/TPT1 family.</text>
</comment>
<organism evidence="7">
    <name type="scientific">Bracon brevicornis</name>
    <dbReference type="NCBI Taxonomy" id="1563983"/>
    <lineage>
        <taxon>Eukaryota</taxon>
        <taxon>Metazoa</taxon>
        <taxon>Ecdysozoa</taxon>
        <taxon>Arthropoda</taxon>
        <taxon>Hexapoda</taxon>
        <taxon>Insecta</taxon>
        <taxon>Pterygota</taxon>
        <taxon>Neoptera</taxon>
        <taxon>Endopterygota</taxon>
        <taxon>Hymenoptera</taxon>
        <taxon>Apocrita</taxon>
        <taxon>Ichneumonoidea</taxon>
        <taxon>Braconidae</taxon>
        <taxon>Braconinae</taxon>
        <taxon>Bracon</taxon>
    </lineage>
</organism>
<protein>
    <recommendedName>
        <fullName evidence="3">2'-phosphotransferase</fullName>
        <ecNumber evidence="3">2.7.1.160</ecNumber>
    </recommendedName>
</protein>
<dbReference type="SUPFAM" id="SSF56399">
    <property type="entry name" value="ADP-ribosylation"/>
    <property type="match status" value="1"/>
</dbReference>
<dbReference type="EMBL" id="CADCXW020000348">
    <property type="protein sequence ID" value="CAD1584309.1"/>
    <property type="molecule type" value="Genomic_DNA"/>
</dbReference>
<dbReference type="InterPro" id="IPR042080">
    <property type="entry name" value="RNA_2'-PTrans_N"/>
</dbReference>
<name>A0A6V7M7R2_9HYME</name>
<evidence type="ECO:0000256" key="1">
    <source>
        <dbReference type="ARBA" id="ARBA00003343"/>
    </source>
</evidence>
<dbReference type="GO" id="GO:0006388">
    <property type="term" value="P:tRNA splicing, via endonucleolytic cleavage and ligation"/>
    <property type="evidence" value="ECO:0007669"/>
    <property type="project" value="TreeGrafter"/>
</dbReference>
<evidence type="ECO:0000256" key="6">
    <source>
        <dbReference type="ARBA" id="ARBA00047949"/>
    </source>
</evidence>